<gene>
    <name evidence="2" type="ORF">BJP25_19225</name>
</gene>
<dbReference type="OrthoDB" id="3674676at2"/>
<sequence>MWAILGVVVLLVAGGVTAYFLVFRDSGGAAGGGPGGGARGDCTGDYCVGRYPYANACGVFPPSNVAARLGDVGGAGVRVGETYADPLPPSTGERPPTWTYGLRSRCDVTPVDGEGAAFRTATVELVQYGNRDADRPAGGDPLAGFDGARVEHEAGGAVVRWARGNVEARLDVSWTTRKPDIPDATLATAAKAVDDALATPPGPRADLGEESSGGKRVVDDACEVFTGEDFQQATKYTVSPLSVVRTYRTGDGPQETSCTRTTASRNNGIDAAEGTTILDGAMSPAVRISEQADPAAAASRFAEEREAVEAQQDLPGVGDAAVFGIRGDRFTLLFTSGVHLVQIDCGLSNGNADWTPADMRQRLEPLAKAIAGRMP</sequence>
<feature type="compositionally biased region" description="Polar residues" evidence="1">
    <location>
        <begin position="254"/>
        <end position="266"/>
    </location>
</feature>
<accession>A0A1Q9LM37</accession>
<reference evidence="2 3" key="1">
    <citation type="submission" date="2016-10" db="EMBL/GenBank/DDBJ databases">
        <title>The Draft Genome Sequence of Actinokineospora bangkokensis 44EHWT reveals the biosynthetic pathway of antifungal compounds Thailandins with unusual extender unit butylmalonyl-CoA.</title>
        <authorList>
            <person name="Greule A."/>
            <person name="Intra B."/>
            <person name="Flemming S."/>
            <person name="Rommel M.G."/>
            <person name="Panbangred W."/>
            <person name="Bechthold A."/>
        </authorList>
    </citation>
    <scope>NUCLEOTIDE SEQUENCE [LARGE SCALE GENOMIC DNA]</scope>
    <source>
        <strain evidence="2 3">44EHW</strain>
    </source>
</reference>
<dbReference type="AlphaFoldDB" id="A0A1Q9LM37"/>
<dbReference type="EMBL" id="MKQR01000013">
    <property type="protein sequence ID" value="OLR93081.1"/>
    <property type="molecule type" value="Genomic_DNA"/>
</dbReference>
<protein>
    <submittedName>
        <fullName evidence="2">Uncharacterized protein</fullName>
    </submittedName>
</protein>
<keyword evidence="3" id="KW-1185">Reference proteome</keyword>
<evidence type="ECO:0000256" key="1">
    <source>
        <dbReference type="SAM" id="MobiDB-lite"/>
    </source>
</evidence>
<name>A0A1Q9LM37_9PSEU</name>
<dbReference type="RefSeq" id="WP_075975348.1">
    <property type="nucleotide sequence ID" value="NZ_MKQR01000013.1"/>
</dbReference>
<comment type="caution">
    <text evidence="2">The sequence shown here is derived from an EMBL/GenBank/DDBJ whole genome shotgun (WGS) entry which is preliminary data.</text>
</comment>
<evidence type="ECO:0000313" key="2">
    <source>
        <dbReference type="EMBL" id="OLR93081.1"/>
    </source>
</evidence>
<proteinExistence type="predicted"/>
<feature type="region of interest" description="Disordered" evidence="1">
    <location>
        <begin position="247"/>
        <end position="266"/>
    </location>
</feature>
<organism evidence="2 3">
    <name type="scientific">Actinokineospora bangkokensis</name>
    <dbReference type="NCBI Taxonomy" id="1193682"/>
    <lineage>
        <taxon>Bacteria</taxon>
        <taxon>Bacillati</taxon>
        <taxon>Actinomycetota</taxon>
        <taxon>Actinomycetes</taxon>
        <taxon>Pseudonocardiales</taxon>
        <taxon>Pseudonocardiaceae</taxon>
        <taxon>Actinokineospora</taxon>
    </lineage>
</organism>
<evidence type="ECO:0000313" key="3">
    <source>
        <dbReference type="Proteomes" id="UP000186040"/>
    </source>
</evidence>
<dbReference type="Proteomes" id="UP000186040">
    <property type="component" value="Unassembled WGS sequence"/>
</dbReference>